<dbReference type="EMBL" id="CP024964">
    <property type="protein sequence ID" value="ATZ18153.1"/>
    <property type="molecule type" value="Genomic_DNA"/>
</dbReference>
<accession>A0A2K8NZT4</accession>
<name>A0A2K8NZT4_9MOLU</name>
<evidence type="ECO:0000313" key="2">
    <source>
        <dbReference type="Proteomes" id="UP000231896"/>
    </source>
</evidence>
<organism evidence="1 2">
    <name type="scientific">Mesoplasma melaleucae</name>
    <dbReference type="NCBI Taxonomy" id="81459"/>
    <lineage>
        <taxon>Bacteria</taxon>
        <taxon>Bacillati</taxon>
        <taxon>Mycoplasmatota</taxon>
        <taxon>Mollicutes</taxon>
        <taxon>Entomoplasmatales</taxon>
        <taxon>Entomoplasmataceae</taxon>
        <taxon>Mesoplasma</taxon>
    </lineage>
</organism>
<keyword evidence="2" id="KW-1185">Reference proteome</keyword>
<dbReference type="RefSeq" id="WP_028124244.1">
    <property type="nucleotide sequence ID" value="NZ_CP024964.1"/>
</dbReference>
<reference evidence="1 2" key="1">
    <citation type="submission" date="2017-11" db="EMBL/GenBank/DDBJ databases">
        <title>Genome sequence of Entomoplasma melaleucae M1 (ATCC 49191).</title>
        <authorList>
            <person name="Lo W.-S."/>
            <person name="Gasparich G.E."/>
            <person name="Kuo C.-H."/>
        </authorList>
    </citation>
    <scope>NUCLEOTIDE SEQUENCE [LARGE SCALE GENOMIC DNA]</scope>
    <source>
        <strain evidence="1 2">M1</strain>
    </source>
</reference>
<dbReference type="Proteomes" id="UP000231896">
    <property type="component" value="Chromosome"/>
</dbReference>
<dbReference type="KEGG" id="eml:EMELA_v1c06460"/>
<gene>
    <name evidence="1" type="ORF">EMELA_v1c06460</name>
</gene>
<proteinExistence type="predicted"/>
<protein>
    <submittedName>
        <fullName evidence="1">Uncharacterized protein</fullName>
    </submittedName>
</protein>
<sequence length="91" mass="10725">MYVTQFKEEEIPQLPVNIRTLIPSPTMITVKENSKEGVLASIYLKYPELTNRIYVSGIKLETTNLYQAVIKVNKNDDKYFENTLLKYYWDD</sequence>
<evidence type="ECO:0000313" key="1">
    <source>
        <dbReference type="EMBL" id="ATZ18153.1"/>
    </source>
</evidence>
<dbReference type="AlphaFoldDB" id="A0A2K8NZT4"/>